<proteinExistence type="predicted"/>
<evidence type="ECO:0000259" key="10">
    <source>
        <dbReference type="Pfam" id="PF07730"/>
    </source>
</evidence>
<evidence type="ECO:0000313" key="12">
    <source>
        <dbReference type="Proteomes" id="UP000217209"/>
    </source>
</evidence>
<dbReference type="GO" id="GO:0000155">
    <property type="term" value="F:phosphorelay sensor kinase activity"/>
    <property type="evidence" value="ECO:0007669"/>
    <property type="project" value="InterPro"/>
</dbReference>
<dbReference type="InterPro" id="IPR011712">
    <property type="entry name" value="Sig_transdc_His_kin_sub3_dim/P"/>
</dbReference>
<evidence type="ECO:0000256" key="5">
    <source>
        <dbReference type="ARBA" id="ARBA00022741"/>
    </source>
</evidence>
<dbReference type="Pfam" id="PF07730">
    <property type="entry name" value="HisKA_3"/>
    <property type="match status" value="1"/>
</dbReference>
<keyword evidence="8" id="KW-0902">Two-component regulatory system</keyword>
<dbReference type="OrthoDB" id="227596at2"/>
<evidence type="ECO:0000256" key="9">
    <source>
        <dbReference type="SAM" id="Coils"/>
    </source>
</evidence>
<dbReference type="EMBL" id="CP019688">
    <property type="protein sequence ID" value="AQQ15056.1"/>
    <property type="molecule type" value="Genomic_DNA"/>
</dbReference>
<sequence length="392" mass="42230">MHEQTSLRWPRYRDLALAAGLAFACLLGGFQPSGHITLDVVLLLCAFAAPFTRGRWPLLTVATITAALAVCAFRPTLPTGSVALAPFAAYVARRHLPSPHRDLITAALFVGDIVALTLISPTLTALTLAERAPYIAWSVTLLTAASLFGELRRRAEETAEKELQARLERQREEFERASEEQRAHLAREIHDIVTHSLTVIVAQADGALYAGAPDNAARTETKDEALRTIAKVGRDSLKQMRGVVGLLRGAEQRPVTPLVENLDIDQLVATSRAGGLDVDCTTHGQPPAGLAPATTLAVQRIIQESLTNALKHGTGTAQLTVDWNEDNVIVRTTNPIPPRGTLPSPGTGLQGMQERASLIDGFVTAAPTETNTWVTEATIPLRRTDAPREVAQ</sequence>
<gene>
    <name evidence="11" type="primary">desK4</name>
    <name evidence="11" type="ORF">CGLAU_05425</name>
</gene>
<keyword evidence="6 11" id="KW-0418">Kinase</keyword>
<reference evidence="11 12" key="1">
    <citation type="submission" date="2016-12" db="EMBL/GenBank/DDBJ databases">
        <authorList>
            <person name="Song W.-J."/>
            <person name="Kurnit D.M."/>
        </authorList>
    </citation>
    <scope>NUCLEOTIDE SEQUENCE [LARGE SCALE GENOMIC DNA]</scope>
    <source>
        <strain evidence="11 12">DSM 30827</strain>
    </source>
</reference>
<feature type="domain" description="Signal transduction histidine kinase subgroup 3 dimerisation and phosphoacceptor" evidence="10">
    <location>
        <begin position="182"/>
        <end position="250"/>
    </location>
</feature>
<dbReference type="KEGG" id="cgv:CGLAU_05425"/>
<dbReference type="InterPro" id="IPR050482">
    <property type="entry name" value="Sensor_HK_TwoCompSys"/>
</dbReference>
<dbReference type="PANTHER" id="PTHR24421">
    <property type="entry name" value="NITRATE/NITRITE SENSOR PROTEIN NARX-RELATED"/>
    <property type="match status" value="1"/>
</dbReference>
<dbReference type="InterPro" id="IPR036890">
    <property type="entry name" value="HATPase_C_sf"/>
</dbReference>
<dbReference type="CDD" id="cd16917">
    <property type="entry name" value="HATPase_UhpB-NarQ-NarX-like"/>
    <property type="match status" value="1"/>
</dbReference>
<feature type="coiled-coil region" evidence="9">
    <location>
        <begin position="153"/>
        <end position="187"/>
    </location>
</feature>
<dbReference type="CDD" id="cd22249">
    <property type="entry name" value="UDM1_RNF168_RNF169-like"/>
    <property type="match status" value="1"/>
</dbReference>
<evidence type="ECO:0000256" key="6">
    <source>
        <dbReference type="ARBA" id="ARBA00022777"/>
    </source>
</evidence>
<evidence type="ECO:0000256" key="7">
    <source>
        <dbReference type="ARBA" id="ARBA00022840"/>
    </source>
</evidence>
<dbReference type="GO" id="GO:0016020">
    <property type="term" value="C:membrane"/>
    <property type="evidence" value="ECO:0007669"/>
    <property type="project" value="InterPro"/>
</dbReference>
<dbReference type="SUPFAM" id="SSF55874">
    <property type="entry name" value="ATPase domain of HSP90 chaperone/DNA topoisomerase II/histidine kinase"/>
    <property type="match status" value="1"/>
</dbReference>
<evidence type="ECO:0000256" key="1">
    <source>
        <dbReference type="ARBA" id="ARBA00000085"/>
    </source>
</evidence>
<organism evidence="11 12">
    <name type="scientific">Corynebacterium glaucum</name>
    <dbReference type="NCBI Taxonomy" id="187491"/>
    <lineage>
        <taxon>Bacteria</taxon>
        <taxon>Bacillati</taxon>
        <taxon>Actinomycetota</taxon>
        <taxon>Actinomycetes</taxon>
        <taxon>Mycobacteriales</taxon>
        <taxon>Corynebacteriaceae</taxon>
        <taxon>Corynebacterium</taxon>
    </lineage>
</organism>
<dbReference type="GO" id="GO:0046983">
    <property type="term" value="F:protein dimerization activity"/>
    <property type="evidence" value="ECO:0007669"/>
    <property type="project" value="InterPro"/>
</dbReference>
<keyword evidence="12" id="KW-1185">Reference proteome</keyword>
<dbReference type="RefSeq" id="WP_095659795.1">
    <property type="nucleotide sequence ID" value="NZ_CP019688.1"/>
</dbReference>
<dbReference type="PANTHER" id="PTHR24421:SF10">
    <property type="entry name" value="NITRATE_NITRITE SENSOR PROTEIN NARQ"/>
    <property type="match status" value="1"/>
</dbReference>
<name>A0A1Q2HW22_9CORY</name>
<dbReference type="AlphaFoldDB" id="A0A1Q2HW22"/>
<evidence type="ECO:0000256" key="2">
    <source>
        <dbReference type="ARBA" id="ARBA00012438"/>
    </source>
</evidence>
<protein>
    <recommendedName>
        <fullName evidence="2">histidine kinase</fullName>
        <ecNumber evidence="2">2.7.13.3</ecNumber>
    </recommendedName>
</protein>
<keyword evidence="4 11" id="KW-0808">Transferase</keyword>
<evidence type="ECO:0000256" key="3">
    <source>
        <dbReference type="ARBA" id="ARBA00022553"/>
    </source>
</evidence>
<evidence type="ECO:0000256" key="8">
    <source>
        <dbReference type="ARBA" id="ARBA00023012"/>
    </source>
</evidence>
<evidence type="ECO:0000313" key="11">
    <source>
        <dbReference type="EMBL" id="AQQ15056.1"/>
    </source>
</evidence>
<keyword evidence="9" id="KW-0175">Coiled coil</keyword>
<keyword evidence="7" id="KW-0067">ATP-binding</keyword>
<dbReference type="Gene3D" id="1.20.5.1930">
    <property type="match status" value="1"/>
</dbReference>
<dbReference type="Gene3D" id="3.30.565.10">
    <property type="entry name" value="Histidine kinase-like ATPase, C-terminal domain"/>
    <property type="match status" value="1"/>
</dbReference>
<comment type="catalytic activity">
    <reaction evidence="1">
        <text>ATP + protein L-histidine = ADP + protein N-phospho-L-histidine.</text>
        <dbReference type="EC" id="2.7.13.3"/>
    </reaction>
</comment>
<evidence type="ECO:0000256" key="4">
    <source>
        <dbReference type="ARBA" id="ARBA00022679"/>
    </source>
</evidence>
<keyword evidence="3" id="KW-0597">Phosphoprotein</keyword>
<dbReference type="Proteomes" id="UP000217209">
    <property type="component" value="Chromosome"/>
</dbReference>
<dbReference type="EC" id="2.7.13.3" evidence="2"/>
<dbReference type="GO" id="GO:0005524">
    <property type="term" value="F:ATP binding"/>
    <property type="evidence" value="ECO:0007669"/>
    <property type="project" value="UniProtKB-KW"/>
</dbReference>
<accession>A0A1Q2HW22</accession>
<keyword evidence="5" id="KW-0547">Nucleotide-binding</keyword>